<evidence type="ECO:0000313" key="5">
    <source>
        <dbReference type="Proteomes" id="UP000447434"/>
    </source>
</evidence>
<keyword evidence="3" id="KW-0812">Transmembrane</keyword>
<proteinExistence type="predicted"/>
<accession>A0A6A4ND23</accession>
<dbReference type="AlphaFoldDB" id="A0A6A4ND23"/>
<feature type="transmembrane region" description="Helical" evidence="3">
    <location>
        <begin position="102"/>
        <end position="122"/>
    </location>
</feature>
<reference evidence="5" key="1">
    <citation type="journal article" date="2020" name="Nat. Commun.">
        <title>Genome sequence of the cluster root forming white lupin.</title>
        <authorList>
            <person name="Hufnagel B."/>
            <person name="Marques A."/>
            <person name="Soriano A."/>
            <person name="Marques L."/>
            <person name="Divol F."/>
            <person name="Doumas P."/>
            <person name="Sallet E."/>
            <person name="Mancinotti D."/>
            <person name="Carrere S."/>
            <person name="Marande W."/>
            <person name="Arribat S."/>
            <person name="Keller J."/>
            <person name="Huneau C."/>
            <person name="Blein T."/>
            <person name="Aime D."/>
            <person name="Laguerre M."/>
            <person name="Taylor J."/>
            <person name="Schubert V."/>
            <person name="Nelson M."/>
            <person name="Geu-Flores F."/>
            <person name="Crespi M."/>
            <person name="Gallardo-Guerrero K."/>
            <person name="Delaux P.-M."/>
            <person name="Salse J."/>
            <person name="Berges H."/>
            <person name="Guyot R."/>
            <person name="Gouzy J."/>
            <person name="Peret B."/>
        </authorList>
    </citation>
    <scope>NUCLEOTIDE SEQUENCE [LARGE SCALE GENOMIC DNA]</scope>
    <source>
        <strain evidence="5">cv. Amiga</strain>
    </source>
</reference>
<evidence type="ECO:0000256" key="2">
    <source>
        <dbReference type="ARBA" id="ARBA00023065"/>
    </source>
</evidence>
<name>A0A6A4ND23_LUPAL</name>
<keyword evidence="5" id="KW-1185">Reference proteome</keyword>
<feature type="transmembrane region" description="Helical" evidence="3">
    <location>
        <begin position="44"/>
        <end position="64"/>
    </location>
</feature>
<comment type="caution">
    <text evidence="4">The sequence shown here is derived from an EMBL/GenBank/DDBJ whole genome shotgun (WGS) entry which is preliminary data.</text>
</comment>
<keyword evidence="1" id="KW-0813">Transport</keyword>
<dbReference type="GO" id="GO:0015369">
    <property type="term" value="F:calcium:proton antiporter activity"/>
    <property type="evidence" value="ECO:0007669"/>
    <property type="project" value="TreeGrafter"/>
</dbReference>
<keyword evidence="1" id="KW-0050">Antiport</keyword>
<dbReference type="PANTHER" id="PTHR31503:SF79">
    <property type="entry name" value="CALCIUM-BINDING EF-HAND PROTEIN"/>
    <property type="match status" value="1"/>
</dbReference>
<evidence type="ECO:0008006" key="6">
    <source>
        <dbReference type="Google" id="ProtNLM"/>
    </source>
</evidence>
<dbReference type="Proteomes" id="UP000447434">
    <property type="component" value="Chromosome 25"/>
</dbReference>
<gene>
    <name evidence="4" type="ORF">Lalb_Chr25g0286051</name>
</gene>
<dbReference type="OrthoDB" id="1658628at2759"/>
<dbReference type="GO" id="GO:0006874">
    <property type="term" value="P:intracellular calcium ion homeostasis"/>
    <property type="evidence" value="ECO:0007669"/>
    <property type="project" value="TreeGrafter"/>
</dbReference>
<dbReference type="PANTHER" id="PTHR31503">
    <property type="entry name" value="VACUOLAR CALCIUM ION TRANSPORTER"/>
    <property type="match status" value="1"/>
</dbReference>
<sequence length="125" mass="14019">MQDFIHSISFILIPLPINAREATSAIKEVSHKKPRTTSLAISEIYGGVFMNNILGFFAISILIYVRKVTWEFSAELLVVAIVCAMMGLTAGFQSIFPLWSSFFSYLLYPLSLVLVFVLDSVLNYT</sequence>
<evidence type="ECO:0000313" key="4">
    <source>
        <dbReference type="EMBL" id="KAE9585159.1"/>
    </source>
</evidence>
<keyword evidence="2" id="KW-0406">Ion transport</keyword>
<protein>
    <recommendedName>
        <fullName evidence="6">Sodium/calcium exchanger membrane region domain-containing protein</fullName>
    </recommendedName>
</protein>
<evidence type="ECO:0000256" key="3">
    <source>
        <dbReference type="SAM" id="Phobius"/>
    </source>
</evidence>
<keyword evidence="3" id="KW-0472">Membrane</keyword>
<keyword evidence="3" id="KW-1133">Transmembrane helix</keyword>
<feature type="transmembrane region" description="Helical" evidence="3">
    <location>
        <begin position="76"/>
        <end position="96"/>
    </location>
</feature>
<organism evidence="4 5">
    <name type="scientific">Lupinus albus</name>
    <name type="common">White lupine</name>
    <name type="synonym">Lupinus termis</name>
    <dbReference type="NCBI Taxonomy" id="3870"/>
    <lineage>
        <taxon>Eukaryota</taxon>
        <taxon>Viridiplantae</taxon>
        <taxon>Streptophyta</taxon>
        <taxon>Embryophyta</taxon>
        <taxon>Tracheophyta</taxon>
        <taxon>Spermatophyta</taxon>
        <taxon>Magnoliopsida</taxon>
        <taxon>eudicotyledons</taxon>
        <taxon>Gunneridae</taxon>
        <taxon>Pentapetalae</taxon>
        <taxon>rosids</taxon>
        <taxon>fabids</taxon>
        <taxon>Fabales</taxon>
        <taxon>Fabaceae</taxon>
        <taxon>Papilionoideae</taxon>
        <taxon>50 kb inversion clade</taxon>
        <taxon>genistoids sensu lato</taxon>
        <taxon>core genistoids</taxon>
        <taxon>Genisteae</taxon>
        <taxon>Lupinus</taxon>
    </lineage>
</organism>
<evidence type="ECO:0000256" key="1">
    <source>
        <dbReference type="ARBA" id="ARBA00022449"/>
    </source>
</evidence>
<dbReference type="EMBL" id="WOCE01000025">
    <property type="protein sequence ID" value="KAE9585159.1"/>
    <property type="molecule type" value="Genomic_DNA"/>
</dbReference>
<dbReference type="InterPro" id="IPR004713">
    <property type="entry name" value="CaH_exchang"/>
</dbReference>
<dbReference type="GO" id="GO:0016020">
    <property type="term" value="C:membrane"/>
    <property type="evidence" value="ECO:0007669"/>
    <property type="project" value="InterPro"/>
</dbReference>